<proteinExistence type="predicted"/>
<dbReference type="Proteomes" id="UP000067598">
    <property type="component" value="Unassembled WGS sequence"/>
</dbReference>
<dbReference type="Gene3D" id="3.40.33.10">
    <property type="entry name" value="CAP"/>
    <property type="match status" value="1"/>
</dbReference>
<dbReference type="CDD" id="cd05379">
    <property type="entry name" value="CAP_bacterial"/>
    <property type="match status" value="1"/>
</dbReference>
<feature type="signal peptide" evidence="1">
    <location>
        <begin position="1"/>
        <end position="23"/>
    </location>
</feature>
<feature type="domain" description="S-layer protein C-terminal" evidence="3">
    <location>
        <begin position="38"/>
        <end position="95"/>
    </location>
</feature>
<evidence type="ECO:0000313" key="4">
    <source>
        <dbReference type="EMBL" id="KWU03302.1"/>
    </source>
</evidence>
<dbReference type="RefSeq" id="WP_060462327.1">
    <property type="nucleotide sequence ID" value="NZ_AP025162.1"/>
</dbReference>
<name>A0A109DD76_9LACO</name>
<dbReference type="PATRIC" id="fig|47770.28.peg.1092"/>
<dbReference type="Pfam" id="PF00188">
    <property type="entry name" value="CAP"/>
    <property type="match status" value="1"/>
</dbReference>
<sequence length="338" mass="37754">MLQKKKVVKLLSTITLSSTLLLSATVVTSNEQANVVEASTKSAKLTHNAYVYNYKGKRIRGVKSLKKGKYVKAYRTKKIRGTKYLYIGSHHYIRLANVQNTKSNYLFTAKITDNGLGETYKAPNQSPTGEYIGVGQTVKVYAQEKVNDKIWYKIGDNKWILATDTDKFYTKRNSSENCQKADSQSITQQDNNSASNEQTYSNIINSNFANETEQSFVTQLNELRRSNGLAPLSIDNTLQSYAVTRANEANTKFDHIRPDGSRTQYAEVLAGGTVNDTSTPEQEASQQLRSFIYHDAGSNWGHRDILLSSQYTKIGVGFAFDPVLSNGFLGYSLIANLK</sequence>
<gene>
    <name evidence="4" type="ORF">AEL95_08105</name>
</gene>
<protein>
    <submittedName>
        <fullName evidence="4">Uncharacterized protein</fullName>
    </submittedName>
</protein>
<dbReference type="InterPro" id="IPR035940">
    <property type="entry name" value="CAP_sf"/>
</dbReference>
<dbReference type="AlphaFoldDB" id="A0A109DD76"/>
<evidence type="ECO:0000259" key="2">
    <source>
        <dbReference type="Pfam" id="PF00188"/>
    </source>
</evidence>
<accession>A0A109DD76</accession>
<reference evidence="4 5" key="1">
    <citation type="journal article" date="2016" name="Microbiology (Mosc.)">
        <title>Comparison of Lactobacillus crispatus isolates from Lactobacillus-dominated vaginal microbiomes with isolates from microbiomes containing bacterial vaginosis-associated bacteria.</title>
        <authorList>
            <person name="Abdelmaksoud A.A."/>
            <person name="Koparde V.N."/>
            <person name="Sheth N.U."/>
            <person name="Serrano M.G."/>
            <person name="Glascock A.L."/>
            <person name="Fettweis J.M."/>
            <person name="Strauss Iii J.F."/>
            <person name="Buck G.A."/>
            <person name="Jefferson K.K."/>
        </authorList>
    </citation>
    <scope>NUCLEOTIDE SEQUENCE [LARGE SCALE GENOMIC DNA]</scope>
    <source>
        <strain evidence="4 5">VMC3</strain>
    </source>
</reference>
<dbReference type="SUPFAM" id="SSF55797">
    <property type="entry name" value="PR-1-like"/>
    <property type="match status" value="1"/>
</dbReference>
<feature type="chain" id="PRO_5039647664" evidence="1">
    <location>
        <begin position="24"/>
        <end position="338"/>
    </location>
</feature>
<dbReference type="EMBL" id="LJGP01000035">
    <property type="protein sequence ID" value="KWU03302.1"/>
    <property type="molecule type" value="Genomic_DNA"/>
</dbReference>
<dbReference type="InterPro" id="IPR024968">
    <property type="entry name" value="SlpA_C_lactobacillus"/>
</dbReference>
<keyword evidence="1" id="KW-0732">Signal</keyword>
<feature type="domain" description="S-layer protein C-terminal" evidence="3">
    <location>
        <begin position="131"/>
        <end position="162"/>
    </location>
</feature>
<evidence type="ECO:0000259" key="3">
    <source>
        <dbReference type="Pfam" id="PF03217"/>
    </source>
</evidence>
<feature type="domain" description="SCP" evidence="2">
    <location>
        <begin position="219"/>
        <end position="322"/>
    </location>
</feature>
<evidence type="ECO:0000313" key="5">
    <source>
        <dbReference type="Proteomes" id="UP000067598"/>
    </source>
</evidence>
<organism evidence="4 5">
    <name type="scientific">Lactobacillus crispatus</name>
    <dbReference type="NCBI Taxonomy" id="47770"/>
    <lineage>
        <taxon>Bacteria</taxon>
        <taxon>Bacillati</taxon>
        <taxon>Bacillota</taxon>
        <taxon>Bacilli</taxon>
        <taxon>Lactobacillales</taxon>
        <taxon>Lactobacillaceae</taxon>
        <taxon>Lactobacillus</taxon>
    </lineage>
</organism>
<comment type="caution">
    <text evidence="4">The sequence shown here is derived from an EMBL/GenBank/DDBJ whole genome shotgun (WGS) entry which is preliminary data.</text>
</comment>
<dbReference type="Pfam" id="PF03217">
    <property type="entry name" value="SlpA"/>
    <property type="match status" value="2"/>
</dbReference>
<dbReference type="InterPro" id="IPR014044">
    <property type="entry name" value="CAP_dom"/>
</dbReference>
<evidence type="ECO:0000256" key="1">
    <source>
        <dbReference type="SAM" id="SignalP"/>
    </source>
</evidence>